<reference evidence="1" key="1">
    <citation type="submission" date="2021-02" db="EMBL/GenBank/DDBJ databases">
        <authorList>
            <consortium name="DOE Joint Genome Institute"/>
            <person name="Ahrendt S."/>
            <person name="Looney B.P."/>
            <person name="Miyauchi S."/>
            <person name="Morin E."/>
            <person name="Drula E."/>
            <person name="Courty P.E."/>
            <person name="Chicoki N."/>
            <person name="Fauchery L."/>
            <person name="Kohler A."/>
            <person name="Kuo A."/>
            <person name="Labutti K."/>
            <person name="Pangilinan J."/>
            <person name="Lipzen A."/>
            <person name="Riley R."/>
            <person name="Andreopoulos W."/>
            <person name="He G."/>
            <person name="Johnson J."/>
            <person name="Barry K.W."/>
            <person name="Grigoriev I.V."/>
            <person name="Nagy L."/>
            <person name="Hibbett D."/>
            <person name="Henrissat B."/>
            <person name="Matheny P.B."/>
            <person name="Labbe J."/>
            <person name="Martin F."/>
        </authorList>
    </citation>
    <scope>NUCLEOTIDE SEQUENCE</scope>
    <source>
        <strain evidence="1">FP105234-sp</strain>
    </source>
</reference>
<comment type="caution">
    <text evidence="1">The sequence shown here is derived from an EMBL/GenBank/DDBJ whole genome shotgun (WGS) entry which is preliminary data.</text>
</comment>
<protein>
    <submittedName>
        <fullName evidence="1">Uncharacterized protein</fullName>
    </submittedName>
</protein>
<gene>
    <name evidence="1" type="ORF">FA95DRAFT_1504058</name>
</gene>
<keyword evidence="2" id="KW-1185">Reference proteome</keyword>
<proteinExistence type="predicted"/>
<reference evidence="1" key="2">
    <citation type="journal article" date="2022" name="New Phytol.">
        <title>Evolutionary transition to the ectomycorrhizal habit in the genomes of a hyperdiverse lineage of mushroom-forming fungi.</title>
        <authorList>
            <person name="Looney B."/>
            <person name="Miyauchi S."/>
            <person name="Morin E."/>
            <person name="Drula E."/>
            <person name="Courty P.E."/>
            <person name="Kohler A."/>
            <person name="Kuo A."/>
            <person name="LaButti K."/>
            <person name="Pangilinan J."/>
            <person name="Lipzen A."/>
            <person name="Riley R."/>
            <person name="Andreopoulos W."/>
            <person name="He G."/>
            <person name="Johnson J."/>
            <person name="Nolan M."/>
            <person name="Tritt A."/>
            <person name="Barry K.W."/>
            <person name="Grigoriev I.V."/>
            <person name="Nagy L.G."/>
            <person name="Hibbett D."/>
            <person name="Henrissat B."/>
            <person name="Matheny P.B."/>
            <person name="Labbe J."/>
            <person name="Martin F.M."/>
        </authorList>
    </citation>
    <scope>NUCLEOTIDE SEQUENCE</scope>
    <source>
        <strain evidence="1">FP105234-sp</strain>
    </source>
</reference>
<sequence>MEDRPTIGSRHCLAAYVTVNGTKAYTLFDSGSTTLSITPDFAKVNRIPLVGLKRPVTLQLGCVGSRTKINFGAKINLVFGPVSEKTYADVVNIDRYDMIIGTPFLRAHGVSLDFSTDSICVKGQSIPSLTVEEERTRNAKTGSTRRHGESGPSRAQAI</sequence>
<dbReference type="Proteomes" id="UP000814033">
    <property type="component" value="Unassembled WGS sequence"/>
</dbReference>
<accession>A0ACB8R7H7</accession>
<organism evidence="1 2">
    <name type="scientific">Auriscalpium vulgare</name>
    <dbReference type="NCBI Taxonomy" id="40419"/>
    <lineage>
        <taxon>Eukaryota</taxon>
        <taxon>Fungi</taxon>
        <taxon>Dikarya</taxon>
        <taxon>Basidiomycota</taxon>
        <taxon>Agaricomycotina</taxon>
        <taxon>Agaricomycetes</taxon>
        <taxon>Russulales</taxon>
        <taxon>Auriscalpiaceae</taxon>
        <taxon>Auriscalpium</taxon>
    </lineage>
</organism>
<evidence type="ECO:0000313" key="2">
    <source>
        <dbReference type="Proteomes" id="UP000814033"/>
    </source>
</evidence>
<name>A0ACB8R7H7_9AGAM</name>
<evidence type="ECO:0000313" key="1">
    <source>
        <dbReference type="EMBL" id="KAI0039518.1"/>
    </source>
</evidence>
<dbReference type="EMBL" id="MU276294">
    <property type="protein sequence ID" value="KAI0039518.1"/>
    <property type="molecule type" value="Genomic_DNA"/>
</dbReference>